<dbReference type="PANTHER" id="PTHR24353:SF37">
    <property type="entry name" value="CAMP-DEPENDENT PROTEIN KINASE CATALYTIC SUBUNIT PRKX"/>
    <property type="match status" value="1"/>
</dbReference>
<feature type="domain" description="AGC-kinase C-terminal" evidence="10">
    <location>
        <begin position="299"/>
        <end position="354"/>
    </location>
</feature>
<reference evidence="12" key="1">
    <citation type="submission" date="2025-08" db="UniProtKB">
        <authorList>
            <consortium name="RefSeq"/>
        </authorList>
    </citation>
    <scope>IDENTIFICATION</scope>
    <source>
        <tissue evidence="12">Muscle</tissue>
    </source>
</reference>
<keyword evidence="11" id="KW-1185">Reference proteome</keyword>
<keyword evidence="4" id="KW-0418">Kinase</keyword>
<evidence type="ECO:0000256" key="3">
    <source>
        <dbReference type="ARBA" id="ARBA00022741"/>
    </source>
</evidence>
<evidence type="ECO:0000259" key="9">
    <source>
        <dbReference type="PROSITE" id="PS50011"/>
    </source>
</evidence>
<dbReference type="RefSeq" id="XP_013788194.1">
    <property type="nucleotide sequence ID" value="XM_013932740.2"/>
</dbReference>
<dbReference type="Gene3D" id="1.10.510.10">
    <property type="entry name" value="Transferase(Phosphotransferase) domain 1"/>
    <property type="match status" value="1"/>
</dbReference>
<name>A0ABM1BT72_LIMPO</name>
<feature type="region of interest" description="Disordered" evidence="8">
    <location>
        <begin position="1"/>
        <end position="21"/>
    </location>
</feature>
<feature type="binding site" evidence="6">
    <location>
        <position position="73"/>
    </location>
    <ligand>
        <name>ATP</name>
        <dbReference type="ChEBI" id="CHEBI:30616"/>
    </ligand>
</feature>
<dbReference type="InterPro" id="IPR011009">
    <property type="entry name" value="Kinase-like_dom_sf"/>
</dbReference>
<evidence type="ECO:0000256" key="7">
    <source>
        <dbReference type="RuleBase" id="RU000304"/>
    </source>
</evidence>
<comment type="similarity">
    <text evidence="7">Belongs to the protein kinase superfamily.</text>
</comment>
<dbReference type="InterPro" id="IPR000961">
    <property type="entry name" value="AGC-kinase_C"/>
</dbReference>
<feature type="domain" description="Protein kinase" evidence="9">
    <location>
        <begin position="44"/>
        <end position="298"/>
    </location>
</feature>
<accession>A0ABM1BT72</accession>
<gene>
    <name evidence="12" type="primary">LOC106472109</name>
</gene>
<dbReference type="PROSITE" id="PS51285">
    <property type="entry name" value="AGC_KINASE_CTER"/>
    <property type="match status" value="1"/>
</dbReference>
<keyword evidence="5 6" id="KW-0067">ATP-binding</keyword>
<dbReference type="InterPro" id="IPR000719">
    <property type="entry name" value="Prot_kinase_dom"/>
</dbReference>
<evidence type="ECO:0000256" key="1">
    <source>
        <dbReference type="ARBA" id="ARBA00022527"/>
    </source>
</evidence>
<evidence type="ECO:0000256" key="4">
    <source>
        <dbReference type="ARBA" id="ARBA00022777"/>
    </source>
</evidence>
<organism evidence="11 12">
    <name type="scientific">Limulus polyphemus</name>
    <name type="common">Atlantic horseshoe crab</name>
    <dbReference type="NCBI Taxonomy" id="6850"/>
    <lineage>
        <taxon>Eukaryota</taxon>
        <taxon>Metazoa</taxon>
        <taxon>Ecdysozoa</taxon>
        <taxon>Arthropoda</taxon>
        <taxon>Chelicerata</taxon>
        <taxon>Merostomata</taxon>
        <taxon>Xiphosura</taxon>
        <taxon>Limulidae</taxon>
        <taxon>Limulus</taxon>
    </lineage>
</organism>
<proteinExistence type="inferred from homology"/>
<dbReference type="InterPro" id="IPR017441">
    <property type="entry name" value="Protein_kinase_ATP_BS"/>
</dbReference>
<evidence type="ECO:0000256" key="5">
    <source>
        <dbReference type="ARBA" id="ARBA00022840"/>
    </source>
</evidence>
<dbReference type="PROSITE" id="PS00108">
    <property type="entry name" value="PROTEIN_KINASE_ST"/>
    <property type="match status" value="1"/>
</dbReference>
<dbReference type="GeneID" id="106472109"/>
<protein>
    <submittedName>
        <fullName evidence="12">Protein kinase DC2-like isoform X2</fullName>
    </submittedName>
</protein>
<evidence type="ECO:0000313" key="12">
    <source>
        <dbReference type="RefSeq" id="XP_013788194.1"/>
    </source>
</evidence>
<keyword evidence="1 7" id="KW-0723">Serine/threonine-protein kinase</keyword>
<evidence type="ECO:0000256" key="2">
    <source>
        <dbReference type="ARBA" id="ARBA00022679"/>
    </source>
</evidence>
<dbReference type="Proteomes" id="UP000694941">
    <property type="component" value="Unplaced"/>
</dbReference>
<dbReference type="PANTHER" id="PTHR24353">
    <property type="entry name" value="CYCLIC NUCLEOTIDE-DEPENDENT PROTEIN KINASE"/>
    <property type="match status" value="1"/>
</dbReference>
<sequence>MAAASHCLEVSENDKQSNVTTPSTMKELPVITTNGDRDYRLEDFEIKKTIGTGTFGRVCLCRDKLTGAYYAMKILEIADVIRLKQVEHVKNEKSILKQVIHPFIIDMLWTTHDDTSLYMLFEYVCGGELFTYLRNAGRFSSTTGVFYAAEIVLALEYLHKQQVVYRDLKPENLLLDREGHLKITDFGFAKNLTDRTWTLCGTPEYLAPEIIQSKGHNKAVDWWAFGILIYEMLAGYPPFFDDNPFAIYEKILAGKIDWPRHIDPIAKDLIKKVLVQDRTKRLGNMKNGADDVKKHRWFKGTNWDDVLNKRVKPPIVPRVNHNSDTRYFDRFPEKKWKTVSIKIAEKDLAFFTDF</sequence>
<evidence type="ECO:0000313" key="11">
    <source>
        <dbReference type="Proteomes" id="UP000694941"/>
    </source>
</evidence>
<keyword evidence="3 6" id="KW-0547">Nucleotide-binding</keyword>
<evidence type="ECO:0000256" key="6">
    <source>
        <dbReference type="PROSITE-ProRule" id="PRU10141"/>
    </source>
</evidence>
<evidence type="ECO:0000256" key="8">
    <source>
        <dbReference type="SAM" id="MobiDB-lite"/>
    </source>
</evidence>
<dbReference type="SMART" id="SM00133">
    <property type="entry name" value="S_TK_X"/>
    <property type="match status" value="1"/>
</dbReference>
<dbReference type="InterPro" id="IPR008271">
    <property type="entry name" value="Ser/Thr_kinase_AS"/>
</dbReference>
<dbReference type="SMART" id="SM00220">
    <property type="entry name" value="S_TKc"/>
    <property type="match status" value="1"/>
</dbReference>
<dbReference type="SUPFAM" id="SSF56112">
    <property type="entry name" value="Protein kinase-like (PK-like)"/>
    <property type="match status" value="1"/>
</dbReference>
<dbReference type="Gene3D" id="3.30.200.20">
    <property type="entry name" value="Phosphorylase Kinase, domain 1"/>
    <property type="match status" value="1"/>
</dbReference>
<dbReference type="PROSITE" id="PS50011">
    <property type="entry name" value="PROTEIN_KINASE_DOM"/>
    <property type="match status" value="1"/>
</dbReference>
<dbReference type="Pfam" id="PF00069">
    <property type="entry name" value="Pkinase"/>
    <property type="match status" value="1"/>
</dbReference>
<keyword evidence="2" id="KW-0808">Transferase</keyword>
<evidence type="ECO:0000259" key="10">
    <source>
        <dbReference type="PROSITE" id="PS51285"/>
    </source>
</evidence>
<dbReference type="PROSITE" id="PS00107">
    <property type="entry name" value="PROTEIN_KINASE_ATP"/>
    <property type="match status" value="1"/>
</dbReference>